<dbReference type="Pfam" id="PF00069">
    <property type="entry name" value="Pkinase"/>
    <property type="match status" value="2"/>
</dbReference>
<protein>
    <recommendedName>
        <fullName evidence="8">Protein kinase domain-containing protein</fullName>
    </recommendedName>
</protein>
<dbReference type="OrthoDB" id="1405469at2759"/>
<feature type="compositionally biased region" description="Low complexity" evidence="7">
    <location>
        <begin position="354"/>
        <end position="369"/>
    </location>
</feature>
<dbReference type="InterPro" id="IPR017441">
    <property type="entry name" value="Protein_kinase_ATP_BS"/>
</dbReference>
<dbReference type="InterPro" id="IPR008271">
    <property type="entry name" value="Ser/Thr_kinase_AS"/>
</dbReference>
<dbReference type="InterPro" id="IPR011009">
    <property type="entry name" value="Kinase-like_dom_sf"/>
</dbReference>
<dbReference type="Gene3D" id="3.30.200.20">
    <property type="entry name" value="Phosphorylase Kinase, domain 1"/>
    <property type="match status" value="1"/>
</dbReference>
<dbReference type="PANTHER" id="PTHR11042:SF187">
    <property type="entry name" value="EUKARYOTIC TRANSLATION INITIATION FACTOR 2-ALPHA KINASE 2"/>
    <property type="match status" value="1"/>
</dbReference>
<evidence type="ECO:0000313" key="10">
    <source>
        <dbReference type="Proteomes" id="UP000799438"/>
    </source>
</evidence>
<evidence type="ECO:0000259" key="8">
    <source>
        <dbReference type="PROSITE" id="PS50011"/>
    </source>
</evidence>
<feature type="region of interest" description="Disordered" evidence="7">
    <location>
        <begin position="340"/>
        <end position="376"/>
    </location>
</feature>
<dbReference type="PROSITE" id="PS50011">
    <property type="entry name" value="PROTEIN_KINASE_DOM"/>
    <property type="match status" value="1"/>
</dbReference>
<dbReference type="GO" id="GO:0005524">
    <property type="term" value="F:ATP binding"/>
    <property type="evidence" value="ECO:0007669"/>
    <property type="project" value="UniProtKB-UniRule"/>
</dbReference>
<evidence type="ECO:0000256" key="7">
    <source>
        <dbReference type="SAM" id="MobiDB-lite"/>
    </source>
</evidence>
<evidence type="ECO:0000256" key="4">
    <source>
        <dbReference type="ARBA" id="ARBA00022840"/>
    </source>
</evidence>
<name>A0A6A6BN41_9PEZI</name>
<dbReference type="GO" id="GO:0005634">
    <property type="term" value="C:nucleus"/>
    <property type="evidence" value="ECO:0007669"/>
    <property type="project" value="TreeGrafter"/>
</dbReference>
<dbReference type="SMART" id="SM00220">
    <property type="entry name" value="S_TKc"/>
    <property type="match status" value="1"/>
</dbReference>
<keyword evidence="10" id="KW-1185">Reference proteome</keyword>
<dbReference type="GO" id="GO:0004694">
    <property type="term" value="F:eukaryotic translation initiation factor 2alpha kinase activity"/>
    <property type="evidence" value="ECO:0007669"/>
    <property type="project" value="TreeGrafter"/>
</dbReference>
<keyword evidence="3" id="KW-0418">Kinase</keyword>
<accession>A0A6A6BN41</accession>
<comment type="similarity">
    <text evidence="5">Belongs to the protein kinase superfamily. Ser/Thr protein kinase family. GCN2 subfamily.</text>
</comment>
<evidence type="ECO:0000313" key="9">
    <source>
        <dbReference type="EMBL" id="KAF2145559.1"/>
    </source>
</evidence>
<keyword evidence="1" id="KW-0808">Transferase</keyword>
<feature type="domain" description="Protein kinase" evidence="8">
    <location>
        <begin position="193"/>
        <end position="651"/>
    </location>
</feature>
<feature type="compositionally biased region" description="Low complexity" evidence="7">
    <location>
        <begin position="293"/>
        <end position="307"/>
    </location>
</feature>
<keyword evidence="4 6" id="KW-0067">ATP-binding</keyword>
<sequence>MYDLYRVKTSESSSADDLSRSLSNTVISNIHPDHKDGIITALLMRDSLNLALEHFNHKEAGTGAPTRSKDDPEVQELAKKHYHSMAASMLTAGITSSNIHHDEKLRGQYAQAYDSVAKDHIATLAEGGPSLLKSSSALTLASQGFRAQRQHDAPRPQIGYVQPQNFKHLPSLVQPLVDENHPIFRNALSTHGIILVEAIGKGGYGTVFKAVHPLDGGFYAIKQIPLSPARMEGIRKRGKAELDALFVEVRTMQRFDHPNIVRYHNAWLESLSLDSLAKVKKQQKLLEGVTATSSEAESDSSGPSQSSNGIEPSLGLSNNFSDLSDNVVFGDDTSVSVSVSTSIPKRLRKRSESHGTLSSSLSKKSTVHSIGSDIEDEDIETIPRNLSEIEKQRDLSLSHNILFEESQSDNRSATSMEEEPPADNLHLVLHIQMALYDLTLADYISSAPGARVDGTLSLRHCFHTKMSLEILLAVLDGVEYLHAQGVVHRDLKPANIFLSPVVDKYRHKDRVALEKCHGCIKAGSKRIHQLGVKIGDFGLVTAIARPDTESQHGRVRAVGTEFYRPPSAPAQPNEKLDVYALGVITFELLWKFDTRMERAHVLQDLKRGKLPVTFEERMDFAGDRLAKCIKGMVHWDEAQRLTLTEAQHEFEAILRAAEP</sequence>
<evidence type="ECO:0000256" key="2">
    <source>
        <dbReference type="ARBA" id="ARBA00022741"/>
    </source>
</evidence>
<dbReference type="Proteomes" id="UP000799438">
    <property type="component" value="Unassembled WGS sequence"/>
</dbReference>
<feature type="region of interest" description="Disordered" evidence="7">
    <location>
        <begin position="289"/>
        <end position="316"/>
    </location>
</feature>
<keyword evidence="2 6" id="KW-0547">Nucleotide-binding</keyword>
<evidence type="ECO:0000256" key="1">
    <source>
        <dbReference type="ARBA" id="ARBA00022679"/>
    </source>
</evidence>
<dbReference type="EMBL" id="ML995477">
    <property type="protein sequence ID" value="KAF2145559.1"/>
    <property type="molecule type" value="Genomic_DNA"/>
</dbReference>
<dbReference type="RefSeq" id="XP_033401271.1">
    <property type="nucleotide sequence ID" value="XM_033537919.1"/>
</dbReference>
<dbReference type="PANTHER" id="PTHR11042">
    <property type="entry name" value="EUKARYOTIC TRANSLATION INITIATION FACTOR 2-ALPHA KINASE EIF2-ALPHA KINASE -RELATED"/>
    <property type="match status" value="1"/>
</dbReference>
<dbReference type="PROSITE" id="PS00107">
    <property type="entry name" value="PROTEIN_KINASE_ATP"/>
    <property type="match status" value="1"/>
</dbReference>
<dbReference type="AlphaFoldDB" id="A0A6A6BN41"/>
<dbReference type="SUPFAM" id="SSF56112">
    <property type="entry name" value="Protein kinase-like (PK-like)"/>
    <property type="match status" value="1"/>
</dbReference>
<evidence type="ECO:0000256" key="6">
    <source>
        <dbReference type="PROSITE-ProRule" id="PRU10141"/>
    </source>
</evidence>
<feature type="binding site" evidence="6">
    <location>
        <position position="222"/>
    </location>
    <ligand>
        <name>ATP</name>
        <dbReference type="ChEBI" id="CHEBI:30616"/>
    </ligand>
</feature>
<evidence type="ECO:0000256" key="3">
    <source>
        <dbReference type="ARBA" id="ARBA00022777"/>
    </source>
</evidence>
<organism evidence="9 10">
    <name type="scientific">Aplosporella prunicola CBS 121167</name>
    <dbReference type="NCBI Taxonomy" id="1176127"/>
    <lineage>
        <taxon>Eukaryota</taxon>
        <taxon>Fungi</taxon>
        <taxon>Dikarya</taxon>
        <taxon>Ascomycota</taxon>
        <taxon>Pezizomycotina</taxon>
        <taxon>Dothideomycetes</taxon>
        <taxon>Dothideomycetes incertae sedis</taxon>
        <taxon>Botryosphaeriales</taxon>
        <taxon>Aplosporellaceae</taxon>
        <taxon>Aplosporella</taxon>
    </lineage>
</organism>
<dbReference type="InterPro" id="IPR050339">
    <property type="entry name" value="CC_SR_Kinase"/>
</dbReference>
<dbReference type="GO" id="GO:0005737">
    <property type="term" value="C:cytoplasm"/>
    <property type="evidence" value="ECO:0007669"/>
    <property type="project" value="TreeGrafter"/>
</dbReference>
<proteinExistence type="inferred from homology"/>
<dbReference type="Gene3D" id="1.10.510.10">
    <property type="entry name" value="Transferase(Phosphotransferase) domain 1"/>
    <property type="match status" value="1"/>
</dbReference>
<dbReference type="InterPro" id="IPR000719">
    <property type="entry name" value="Prot_kinase_dom"/>
</dbReference>
<gene>
    <name evidence="9" type="ORF">K452DRAFT_243696</name>
</gene>
<dbReference type="GeneID" id="54295415"/>
<dbReference type="PROSITE" id="PS00108">
    <property type="entry name" value="PROTEIN_KINASE_ST"/>
    <property type="match status" value="1"/>
</dbReference>
<evidence type="ECO:0000256" key="5">
    <source>
        <dbReference type="ARBA" id="ARBA00037982"/>
    </source>
</evidence>
<reference evidence="9" key="1">
    <citation type="journal article" date="2020" name="Stud. Mycol.">
        <title>101 Dothideomycetes genomes: a test case for predicting lifestyles and emergence of pathogens.</title>
        <authorList>
            <person name="Haridas S."/>
            <person name="Albert R."/>
            <person name="Binder M."/>
            <person name="Bloem J."/>
            <person name="Labutti K."/>
            <person name="Salamov A."/>
            <person name="Andreopoulos B."/>
            <person name="Baker S."/>
            <person name="Barry K."/>
            <person name="Bills G."/>
            <person name="Bluhm B."/>
            <person name="Cannon C."/>
            <person name="Castanera R."/>
            <person name="Culley D."/>
            <person name="Daum C."/>
            <person name="Ezra D."/>
            <person name="Gonzalez J."/>
            <person name="Henrissat B."/>
            <person name="Kuo A."/>
            <person name="Liang C."/>
            <person name="Lipzen A."/>
            <person name="Lutzoni F."/>
            <person name="Magnuson J."/>
            <person name="Mondo S."/>
            <person name="Nolan M."/>
            <person name="Ohm R."/>
            <person name="Pangilinan J."/>
            <person name="Park H.-J."/>
            <person name="Ramirez L."/>
            <person name="Alfaro M."/>
            <person name="Sun H."/>
            <person name="Tritt A."/>
            <person name="Yoshinaga Y."/>
            <person name="Zwiers L.-H."/>
            <person name="Turgeon B."/>
            <person name="Goodwin S."/>
            <person name="Spatafora J."/>
            <person name="Crous P."/>
            <person name="Grigoriev I."/>
        </authorList>
    </citation>
    <scope>NUCLEOTIDE SEQUENCE</scope>
    <source>
        <strain evidence="9">CBS 121167</strain>
    </source>
</reference>